<gene>
    <name evidence="6" type="ORF">F511_44224</name>
</gene>
<reference evidence="6 7" key="1">
    <citation type="journal article" date="2015" name="Proc. Natl. Acad. Sci. U.S.A.">
        <title>The resurrection genome of Boea hygrometrica: A blueprint for survival of dehydration.</title>
        <authorList>
            <person name="Xiao L."/>
            <person name="Yang G."/>
            <person name="Zhang L."/>
            <person name="Yang X."/>
            <person name="Zhao S."/>
            <person name="Ji Z."/>
            <person name="Zhou Q."/>
            <person name="Hu M."/>
            <person name="Wang Y."/>
            <person name="Chen M."/>
            <person name="Xu Y."/>
            <person name="Jin H."/>
            <person name="Xiao X."/>
            <person name="Hu G."/>
            <person name="Bao F."/>
            <person name="Hu Y."/>
            <person name="Wan P."/>
            <person name="Li L."/>
            <person name="Deng X."/>
            <person name="Kuang T."/>
            <person name="Xiang C."/>
            <person name="Zhu J.K."/>
            <person name="Oliver M.J."/>
            <person name="He Y."/>
        </authorList>
    </citation>
    <scope>NUCLEOTIDE SEQUENCE [LARGE SCALE GENOMIC DNA]</scope>
    <source>
        <strain evidence="7">cv. XS01</strain>
    </source>
</reference>
<proteinExistence type="inferred from homology"/>
<keyword evidence="5" id="KW-0325">Glycoprotein</keyword>
<keyword evidence="7" id="KW-1185">Reference proteome</keyword>
<dbReference type="SUPFAM" id="SSF53474">
    <property type="entry name" value="alpha/beta-Hydrolases"/>
    <property type="match status" value="1"/>
</dbReference>
<comment type="similarity">
    <text evidence="1">Belongs to the peptidase S28 family.</text>
</comment>
<dbReference type="GO" id="GO:0008239">
    <property type="term" value="F:dipeptidyl-peptidase activity"/>
    <property type="evidence" value="ECO:0007669"/>
    <property type="project" value="TreeGrafter"/>
</dbReference>
<dbReference type="GO" id="GO:0070008">
    <property type="term" value="F:serine-type exopeptidase activity"/>
    <property type="evidence" value="ECO:0007669"/>
    <property type="project" value="InterPro"/>
</dbReference>
<sequence>MVNSKYWGGANSGYPVFAYLGAESPLDDDLEAIGFLTDNAPSFKALLVYIEHRYYGNSRPFGSIQEVVQNDTKRGYFNSAQAIADYAQVLLHVKEQFSAHISPIIVVGGSYGGMLAAWFRLKYPHIALGALASSAPILYFDTLLHKMDIIQLSPRISRKLENSNELKDYLEAIYTIAAQYNHPPDFPVTKVCDGIDRAPRGTDNLGRIYAGIVSYRGEMKCYDTNEFNTTDETSVGW</sequence>
<accession>A0A2Z6ZYE0</accession>
<dbReference type="GO" id="GO:0006508">
    <property type="term" value="P:proteolysis"/>
    <property type="evidence" value="ECO:0007669"/>
    <property type="project" value="UniProtKB-KW"/>
</dbReference>
<keyword evidence="3" id="KW-0732">Signal</keyword>
<dbReference type="Gene3D" id="3.40.50.1820">
    <property type="entry name" value="alpha/beta hydrolase"/>
    <property type="match status" value="1"/>
</dbReference>
<dbReference type="Gene3D" id="1.20.120.980">
    <property type="entry name" value="Serine carboxypeptidase S28, SKS domain"/>
    <property type="match status" value="1"/>
</dbReference>
<evidence type="ECO:0000313" key="6">
    <source>
        <dbReference type="EMBL" id="KZV14199.1"/>
    </source>
</evidence>
<dbReference type="AlphaFoldDB" id="A0A2Z6ZYE0"/>
<dbReference type="EMBL" id="KV021389">
    <property type="protein sequence ID" value="KZV14199.1"/>
    <property type="molecule type" value="Genomic_DNA"/>
</dbReference>
<evidence type="ECO:0000256" key="2">
    <source>
        <dbReference type="ARBA" id="ARBA00022670"/>
    </source>
</evidence>
<dbReference type="InterPro" id="IPR008758">
    <property type="entry name" value="Peptidase_S28"/>
</dbReference>
<dbReference type="PANTHER" id="PTHR11010">
    <property type="entry name" value="PROTEASE S28 PRO-X CARBOXYPEPTIDASE-RELATED"/>
    <property type="match status" value="1"/>
</dbReference>
<keyword evidence="4" id="KW-0378">Hydrolase</keyword>
<keyword evidence="2" id="KW-0645">Protease</keyword>
<evidence type="ECO:0000256" key="1">
    <source>
        <dbReference type="ARBA" id="ARBA00011079"/>
    </source>
</evidence>
<evidence type="ECO:0008006" key="8">
    <source>
        <dbReference type="Google" id="ProtNLM"/>
    </source>
</evidence>
<name>A0A2Z6ZYE0_9LAMI</name>
<evidence type="ECO:0000256" key="5">
    <source>
        <dbReference type="ARBA" id="ARBA00023180"/>
    </source>
</evidence>
<organism evidence="6 7">
    <name type="scientific">Dorcoceras hygrometricum</name>
    <dbReference type="NCBI Taxonomy" id="472368"/>
    <lineage>
        <taxon>Eukaryota</taxon>
        <taxon>Viridiplantae</taxon>
        <taxon>Streptophyta</taxon>
        <taxon>Embryophyta</taxon>
        <taxon>Tracheophyta</taxon>
        <taxon>Spermatophyta</taxon>
        <taxon>Magnoliopsida</taxon>
        <taxon>eudicotyledons</taxon>
        <taxon>Gunneridae</taxon>
        <taxon>Pentapetalae</taxon>
        <taxon>asterids</taxon>
        <taxon>lamiids</taxon>
        <taxon>Lamiales</taxon>
        <taxon>Gesneriaceae</taxon>
        <taxon>Didymocarpoideae</taxon>
        <taxon>Trichosporeae</taxon>
        <taxon>Loxocarpinae</taxon>
        <taxon>Dorcoceras</taxon>
    </lineage>
</organism>
<dbReference type="Proteomes" id="UP000250235">
    <property type="component" value="Unassembled WGS sequence"/>
</dbReference>
<evidence type="ECO:0000256" key="4">
    <source>
        <dbReference type="ARBA" id="ARBA00022801"/>
    </source>
</evidence>
<dbReference type="PANTHER" id="PTHR11010:SF96">
    <property type="entry name" value="LYSOSOMAL PRO-X CARBOXYPEPTIDASE-LIKE ISOFORM X1"/>
    <property type="match status" value="1"/>
</dbReference>
<dbReference type="InterPro" id="IPR042269">
    <property type="entry name" value="Ser_carbopepase_S28_SKS"/>
</dbReference>
<protein>
    <recommendedName>
        <fullName evidence="8">Lysosomal Pro-X carboxypeptidase-like</fullName>
    </recommendedName>
</protein>
<dbReference type="Pfam" id="PF05577">
    <property type="entry name" value="Peptidase_S28"/>
    <property type="match status" value="1"/>
</dbReference>
<dbReference type="InterPro" id="IPR029058">
    <property type="entry name" value="AB_hydrolase_fold"/>
</dbReference>
<evidence type="ECO:0000256" key="3">
    <source>
        <dbReference type="ARBA" id="ARBA00022729"/>
    </source>
</evidence>
<evidence type="ECO:0000313" key="7">
    <source>
        <dbReference type="Proteomes" id="UP000250235"/>
    </source>
</evidence>
<dbReference type="OrthoDB" id="2130629at2759"/>